<name>A0AC35FQ59_9BILA</name>
<organism evidence="1 2">
    <name type="scientific">Panagrolaimus sp. PS1159</name>
    <dbReference type="NCBI Taxonomy" id="55785"/>
    <lineage>
        <taxon>Eukaryota</taxon>
        <taxon>Metazoa</taxon>
        <taxon>Ecdysozoa</taxon>
        <taxon>Nematoda</taxon>
        <taxon>Chromadorea</taxon>
        <taxon>Rhabditida</taxon>
        <taxon>Tylenchina</taxon>
        <taxon>Panagrolaimomorpha</taxon>
        <taxon>Panagrolaimoidea</taxon>
        <taxon>Panagrolaimidae</taxon>
        <taxon>Panagrolaimus</taxon>
    </lineage>
</organism>
<protein>
    <submittedName>
        <fullName evidence="2">Transmembrane protein 65</fullName>
    </submittedName>
</protein>
<evidence type="ECO:0000313" key="2">
    <source>
        <dbReference type="WBParaSite" id="PS1159_v2.g19714.t1"/>
    </source>
</evidence>
<dbReference type="Proteomes" id="UP000887580">
    <property type="component" value="Unplaced"/>
</dbReference>
<dbReference type="WBParaSite" id="PS1159_v2.g19714.t1">
    <property type="protein sequence ID" value="PS1159_v2.g19714.t1"/>
    <property type="gene ID" value="PS1159_v2.g19714"/>
</dbReference>
<evidence type="ECO:0000313" key="1">
    <source>
        <dbReference type="Proteomes" id="UP000887580"/>
    </source>
</evidence>
<accession>A0AC35FQ59</accession>
<sequence>MFKLLFFFYCVNTRSGFRISNICDANNLIAPLSDSERKLVLEAIKNGDKKSYSSLGIELSKEKRKHLIMFNLFPFIGFGILDNMIMILAGEYIELKLGEVFTISTMAAAAYGNIISDVAGIGLSHYVELLVTKLGVKMPELTEEQAHSKKVRYTVNITRAVGLVIGCLLGMFPLLFIPDKNAKKPSEEVPHNDNKEGKSMEINTPVK</sequence>
<proteinExistence type="predicted"/>
<reference evidence="2" key="1">
    <citation type="submission" date="2022-11" db="UniProtKB">
        <authorList>
            <consortium name="WormBaseParasite"/>
        </authorList>
    </citation>
    <scope>IDENTIFICATION</scope>
</reference>